<keyword evidence="2" id="KW-1185">Reference proteome</keyword>
<dbReference type="RefSeq" id="WP_092485583.1">
    <property type="nucleotide sequence ID" value="NZ_FOYM01000025.1"/>
</dbReference>
<dbReference type="AlphaFoldDB" id="A0A1I6E3T5"/>
<dbReference type="EMBL" id="FOYM01000025">
    <property type="protein sequence ID" value="SFR12419.1"/>
    <property type="molecule type" value="Genomic_DNA"/>
</dbReference>
<gene>
    <name evidence="1" type="ORF">SAMN05660706_12524</name>
</gene>
<evidence type="ECO:0000313" key="1">
    <source>
        <dbReference type="EMBL" id="SFR12419.1"/>
    </source>
</evidence>
<organism evidence="1 2">
    <name type="scientific">Desulfoscipio geothermicus DSM 3669</name>
    <dbReference type="NCBI Taxonomy" id="1121426"/>
    <lineage>
        <taxon>Bacteria</taxon>
        <taxon>Bacillati</taxon>
        <taxon>Bacillota</taxon>
        <taxon>Clostridia</taxon>
        <taxon>Eubacteriales</taxon>
        <taxon>Desulfallaceae</taxon>
        <taxon>Desulfoscipio</taxon>
    </lineage>
</organism>
<dbReference type="OrthoDB" id="9805159at2"/>
<name>A0A1I6E3T5_9FIRM</name>
<protein>
    <submittedName>
        <fullName evidence="1">Uncharacterized protein</fullName>
    </submittedName>
</protein>
<sequence length="89" mass="10649">MKNNKGELSKSILIQLGRIFNTRAIFDPVKYEIVFYGTRDQFKKAITILEEKDIDYTVDWNHFYNKSAPYTVKLTVNELFLKKQRKRQT</sequence>
<accession>A0A1I6E3T5</accession>
<proteinExistence type="predicted"/>
<reference evidence="2" key="1">
    <citation type="submission" date="2016-10" db="EMBL/GenBank/DDBJ databases">
        <authorList>
            <person name="Varghese N."/>
            <person name="Submissions S."/>
        </authorList>
    </citation>
    <scope>NUCLEOTIDE SEQUENCE [LARGE SCALE GENOMIC DNA]</scope>
    <source>
        <strain evidence="2">DSM 3669</strain>
    </source>
</reference>
<dbReference type="Proteomes" id="UP000199584">
    <property type="component" value="Unassembled WGS sequence"/>
</dbReference>
<evidence type="ECO:0000313" key="2">
    <source>
        <dbReference type="Proteomes" id="UP000199584"/>
    </source>
</evidence>